<keyword evidence="3" id="KW-1185">Reference proteome</keyword>
<reference evidence="3" key="1">
    <citation type="journal article" date="2014" name="Proc. Natl. Acad. Sci. U.S.A.">
        <title>Extensive sampling of basidiomycete genomes demonstrates inadequacy of the white-rot/brown-rot paradigm for wood decay fungi.</title>
        <authorList>
            <person name="Riley R."/>
            <person name="Salamov A.A."/>
            <person name="Brown D.W."/>
            <person name="Nagy L.G."/>
            <person name="Floudas D."/>
            <person name="Held B.W."/>
            <person name="Levasseur A."/>
            <person name="Lombard V."/>
            <person name="Morin E."/>
            <person name="Otillar R."/>
            <person name="Lindquist E.A."/>
            <person name="Sun H."/>
            <person name="LaButti K.M."/>
            <person name="Schmutz J."/>
            <person name="Jabbour D."/>
            <person name="Luo H."/>
            <person name="Baker S.E."/>
            <person name="Pisabarro A.G."/>
            <person name="Walton J.D."/>
            <person name="Blanchette R.A."/>
            <person name="Henrissat B."/>
            <person name="Martin F."/>
            <person name="Cullen D."/>
            <person name="Hibbett D.S."/>
            <person name="Grigoriev I.V."/>
        </authorList>
    </citation>
    <scope>NUCLEOTIDE SEQUENCE [LARGE SCALE GENOMIC DNA]</scope>
    <source>
        <strain evidence="3">MUCL 33604</strain>
    </source>
</reference>
<dbReference type="AlphaFoldDB" id="A0A067QCM4"/>
<protein>
    <submittedName>
        <fullName evidence="2">Uncharacterized protein</fullName>
    </submittedName>
</protein>
<feature type="region of interest" description="Disordered" evidence="1">
    <location>
        <begin position="94"/>
        <end position="120"/>
    </location>
</feature>
<evidence type="ECO:0000313" key="3">
    <source>
        <dbReference type="Proteomes" id="UP000027265"/>
    </source>
</evidence>
<feature type="compositionally biased region" description="Polar residues" evidence="1">
    <location>
        <begin position="104"/>
        <end position="120"/>
    </location>
</feature>
<dbReference type="EMBL" id="KL197709">
    <property type="protein sequence ID" value="KDQ63895.1"/>
    <property type="molecule type" value="Genomic_DNA"/>
</dbReference>
<accession>A0A067QCM4</accession>
<dbReference type="Proteomes" id="UP000027265">
    <property type="component" value="Unassembled WGS sequence"/>
</dbReference>
<dbReference type="HOGENOM" id="CLU_1332088_0_0_1"/>
<gene>
    <name evidence="2" type="ORF">JAAARDRAFT_187297</name>
</gene>
<dbReference type="InParanoid" id="A0A067QCM4"/>
<sequence length="206" mass="23423">MHRTVKEAQVLRPPHLYVFACVMPIAKSHPIQPSESNIPKLDSSHRKPSRPFRPVPLRNERPSSPAPAQRLRPPIRGNASALISNRASLPKRCPSPAHFHASVRGQSPATSSRPQESGSLSRDLVYPYLPEGFRADDEIFKALKNYGCTTRHGWDMFLRNPKSEQDHVLLDFFQSRQISALQYRTMVRIMFQLPRHGVSRMVLGDE</sequence>
<proteinExistence type="predicted"/>
<organism evidence="2 3">
    <name type="scientific">Jaapia argillacea MUCL 33604</name>
    <dbReference type="NCBI Taxonomy" id="933084"/>
    <lineage>
        <taxon>Eukaryota</taxon>
        <taxon>Fungi</taxon>
        <taxon>Dikarya</taxon>
        <taxon>Basidiomycota</taxon>
        <taxon>Agaricomycotina</taxon>
        <taxon>Agaricomycetes</taxon>
        <taxon>Agaricomycetidae</taxon>
        <taxon>Jaapiales</taxon>
        <taxon>Jaapiaceae</taxon>
        <taxon>Jaapia</taxon>
    </lineage>
</organism>
<feature type="region of interest" description="Disordered" evidence="1">
    <location>
        <begin position="29"/>
        <end position="75"/>
    </location>
</feature>
<evidence type="ECO:0000313" key="2">
    <source>
        <dbReference type="EMBL" id="KDQ63895.1"/>
    </source>
</evidence>
<evidence type="ECO:0000256" key="1">
    <source>
        <dbReference type="SAM" id="MobiDB-lite"/>
    </source>
</evidence>
<name>A0A067QCM4_9AGAM</name>